<name>A0AAD3DZP7_9CHLO</name>
<gene>
    <name evidence="2" type="ORF">Agub_g13342</name>
</gene>
<feature type="compositionally biased region" description="Low complexity" evidence="1">
    <location>
        <begin position="183"/>
        <end position="200"/>
    </location>
</feature>
<accession>A0AAD3DZP7</accession>
<feature type="region of interest" description="Disordered" evidence="1">
    <location>
        <begin position="179"/>
        <end position="200"/>
    </location>
</feature>
<dbReference type="Proteomes" id="UP001054857">
    <property type="component" value="Unassembled WGS sequence"/>
</dbReference>
<dbReference type="AlphaFoldDB" id="A0AAD3DZP7"/>
<comment type="caution">
    <text evidence="2">The sequence shown here is derived from an EMBL/GenBank/DDBJ whole genome shotgun (WGS) entry which is preliminary data.</text>
</comment>
<dbReference type="EMBL" id="BMAR01000043">
    <property type="protein sequence ID" value="GFR51015.1"/>
    <property type="molecule type" value="Genomic_DNA"/>
</dbReference>
<protein>
    <submittedName>
        <fullName evidence="2">Uncharacterized protein</fullName>
    </submittedName>
</protein>
<reference evidence="2 3" key="1">
    <citation type="journal article" date="2021" name="Sci. Rep.">
        <title>Genome sequencing of the multicellular alga Astrephomene provides insights into convergent evolution of germ-soma differentiation.</title>
        <authorList>
            <person name="Yamashita S."/>
            <person name="Yamamoto K."/>
            <person name="Matsuzaki R."/>
            <person name="Suzuki S."/>
            <person name="Yamaguchi H."/>
            <person name="Hirooka S."/>
            <person name="Minakuchi Y."/>
            <person name="Miyagishima S."/>
            <person name="Kawachi M."/>
            <person name="Toyoda A."/>
            <person name="Nozaki H."/>
        </authorList>
    </citation>
    <scope>NUCLEOTIDE SEQUENCE [LARGE SCALE GENOMIC DNA]</scope>
    <source>
        <strain evidence="2 3">NIES-4017</strain>
    </source>
</reference>
<organism evidence="2 3">
    <name type="scientific">Astrephomene gubernaculifera</name>
    <dbReference type="NCBI Taxonomy" id="47775"/>
    <lineage>
        <taxon>Eukaryota</taxon>
        <taxon>Viridiplantae</taxon>
        <taxon>Chlorophyta</taxon>
        <taxon>core chlorophytes</taxon>
        <taxon>Chlorophyceae</taxon>
        <taxon>CS clade</taxon>
        <taxon>Chlamydomonadales</taxon>
        <taxon>Astrephomenaceae</taxon>
        <taxon>Astrephomene</taxon>
    </lineage>
</organism>
<keyword evidence="3" id="KW-1185">Reference proteome</keyword>
<evidence type="ECO:0000313" key="2">
    <source>
        <dbReference type="EMBL" id="GFR51015.1"/>
    </source>
</evidence>
<evidence type="ECO:0000256" key="1">
    <source>
        <dbReference type="SAM" id="MobiDB-lite"/>
    </source>
</evidence>
<feature type="non-terminal residue" evidence="2">
    <location>
        <position position="1"/>
    </location>
</feature>
<feature type="non-terminal residue" evidence="2">
    <location>
        <position position="200"/>
    </location>
</feature>
<proteinExistence type="predicted"/>
<sequence length="200" mass="20183">PRIPARMASATEAPGALASLPPRLLEAAACSLAAVRYRPSATWLEGLGGALEARWTTFSPSQLAATLVGAAACGLTALPPAARTQLLPRLIAAATAPGSATSPGTLAQLVWSAGHFGCCLQEPQPEPCMEEGERRTAAAAISPRTSPVALYGSSDSGSSSSMPAASAAVAPAVVLLQNAQDSQRQQQQQGGTRATAEAVL</sequence>
<evidence type="ECO:0000313" key="3">
    <source>
        <dbReference type="Proteomes" id="UP001054857"/>
    </source>
</evidence>